<dbReference type="EMBL" id="MT898046">
    <property type="protein sequence ID" value="QOS16269.1"/>
    <property type="molecule type" value="Genomic_DNA"/>
</dbReference>
<dbReference type="SUPFAM" id="SSF53448">
    <property type="entry name" value="Nucleotide-diphospho-sugar transferases"/>
    <property type="match status" value="1"/>
</dbReference>
<dbReference type="Pfam" id="PF00535">
    <property type="entry name" value="Glycos_transf_2"/>
    <property type="match status" value="1"/>
</dbReference>
<dbReference type="PANTHER" id="PTHR22916:SF3">
    <property type="entry name" value="UDP-GLCNAC:BETAGAL BETA-1,3-N-ACETYLGLUCOSAMINYLTRANSFERASE-LIKE PROTEIN 1"/>
    <property type="match status" value="1"/>
</dbReference>
<evidence type="ECO:0000259" key="1">
    <source>
        <dbReference type="Pfam" id="PF00535"/>
    </source>
</evidence>
<name>A0A7M1VP06_VIBPH</name>
<dbReference type="CDD" id="cd04196">
    <property type="entry name" value="GT_2_like_d"/>
    <property type="match status" value="1"/>
</dbReference>
<dbReference type="PANTHER" id="PTHR22916">
    <property type="entry name" value="GLYCOSYLTRANSFERASE"/>
    <property type="match status" value="1"/>
</dbReference>
<evidence type="ECO:0000313" key="2">
    <source>
        <dbReference type="EMBL" id="QOS16269.1"/>
    </source>
</evidence>
<proteinExistence type="predicted"/>
<reference evidence="2" key="1">
    <citation type="submission" date="2020-08" db="EMBL/GenBank/DDBJ databases">
        <title>Genetic structure, function and evolution of capsule biosynthesis loci in Vibrio parahaemolyticus.</title>
        <authorList>
            <person name="Li L."/>
            <person name="Bian S."/>
        </authorList>
    </citation>
    <scope>NUCLEOTIDE SEQUENCE</scope>
    <source>
        <strain evidence="2">VP360</strain>
    </source>
</reference>
<dbReference type="InterPro" id="IPR001173">
    <property type="entry name" value="Glyco_trans_2-like"/>
</dbReference>
<keyword evidence="2" id="KW-0328">Glycosyltransferase</keyword>
<dbReference type="Gene3D" id="3.90.550.10">
    <property type="entry name" value="Spore Coat Polysaccharide Biosynthesis Protein SpsA, Chain A"/>
    <property type="match status" value="1"/>
</dbReference>
<gene>
    <name evidence="2" type="primary">epsE</name>
    <name evidence="2" type="ORF">VP360_00019</name>
</gene>
<keyword evidence="2" id="KW-0808">Transferase</keyword>
<organism evidence="2">
    <name type="scientific">Vibrio parahaemolyticus</name>
    <dbReference type="NCBI Taxonomy" id="670"/>
    <lineage>
        <taxon>Bacteria</taxon>
        <taxon>Pseudomonadati</taxon>
        <taxon>Pseudomonadota</taxon>
        <taxon>Gammaproteobacteria</taxon>
        <taxon>Vibrionales</taxon>
        <taxon>Vibrionaceae</taxon>
        <taxon>Vibrio</taxon>
    </lineage>
</organism>
<sequence length="311" mass="36283">MKVAVLMSTFNGESYVSEQLDSLLQQSYTDFEIYIRDDGSSDETLNIINSYKDKYTEVKVMESTENLGCARSFLSLLNSVEADYYFFCDQDDVWYRNKIEDCLSEFEPTDGPHLVHCDLKIVDEELSTIENSFYRYQNMAPHIGYEKNRLVVQNYIVGCTMCFNKDLRDLVLHHYSDELNVAMHDWWIALVARFFGKVTYINEQLIDYRQHNNNVLGAANNSLSRYLKSFTSGMGVKRVQNFTEKVSAQASSFYDCYSTKLQKDDKRLFRHAIKFNTKLGVINLLKLMILENIRLQGLKRNFALIFTSIKR</sequence>
<dbReference type="EC" id="2.4.-.-" evidence="2"/>
<dbReference type="InterPro" id="IPR029044">
    <property type="entry name" value="Nucleotide-diphossugar_trans"/>
</dbReference>
<accession>A0A7M1VP06</accession>
<protein>
    <submittedName>
        <fullName evidence="2">Putative glycosyltransferase EpsE</fullName>
        <ecNumber evidence="2">2.4.-.-</ecNumber>
    </submittedName>
</protein>
<dbReference type="RefSeq" id="WP_140205064.1">
    <property type="nucleotide sequence ID" value="NZ_JACERE010000004.1"/>
</dbReference>
<dbReference type="GO" id="GO:0016758">
    <property type="term" value="F:hexosyltransferase activity"/>
    <property type="evidence" value="ECO:0007669"/>
    <property type="project" value="UniProtKB-ARBA"/>
</dbReference>
<feature type="domain" description="Glycosyltransferase 2-like" evidence="1">
    <location>
        <begin position="5"/>
        <end position="110"/>
    </location>
</feature>
<dbReference type="AlphaFoldDB" id="A0A7M1VP06"/>